<sequence>MLYHLLYPLRDMVSVFNIFRYITFRGAYAAVTALILSFLLGPLIIRWLRSKGWGQMIRTDGPTTHLSKQGTPTMGGLLVLSAILVPTLLWANLTNIYIQIILLVTIALGGLGFLDDYLRVVKKFPKGLLGRYKIAGQIVVGLIVGGLLLWHRPQGDLTTMTTIPFFKDILLNFGILYLGVSVLIITASSNAVNLSDGLDGLAIGMIIPPAAAFGLLAYVSGHAKFSEYLNIPYLPGVGELTIYCAAFVGACLGFLWFNAYPAQIFMGDTGSLALGGCLGTLAILIKRELLLVVVGGLFVAEALSVMLQVFSWKTRRRRIFLMAPLHHHFEMMGWPETRVVVRFWIISILLALITLSTLKLQ</sequence>
<feature type="transmembrane region" description="Helical" evidence="7">
    <location>
        <begin position="170"/>
        <end position="188"/>
    </location>
</feature>
<dbReference type="GO" id="GO:0009252">
    <property type="term" value="P:peptidoglycan biosynthetic process"/>
    <property type="evidence" value="ECO:0007669"/>
    <property type="project" value="UniProtKB-UniRule"/>
</dbReference>
<dbReference type="PANTHER" id="PTHR22926">
    <property type="entry name" value="PHOSPHO-N-ACETYLMURAMOYL-PENTAPEPTIDE-TRANSFERASE"/>
    <property type="match status" value="1"/>
</dbReference>
<keyword evidence="7" id="KW-1003">Cell membrane</keyword>
<dbReference type="PROSITE" id="PS01347">
    <property type="entry name" value="MRAY_1"/>
    <property type="match status" value="1"/>
</dbReference>
<feature type="transmembrane region" description="Helical" evidence="7">
    <location>
        <begin position="200"/>
        <end position="220"/>
    </location>
</feature>
<feature type="transmembrane region" description="Helical" evidence="7">
    <location>
        <begin position="264"/>
        <end position="285"/>
    </location>
</feature>
<dbReference type="InterPro" id="IPR003524">
    <property type="entry name" value="PNAcMuramoyl-5peptid_Trfase"/>
</dbReference>
<feature type="binding site" evidence="9">
    <location>
        <position position="193"/>
    </location>
    <ligand>
        <name>Mg(2+)</name>
        <dbReference type="ChEBI" id="CHEBI:18420"/>
    </ligand>
</feature>
<dbReference type="GO" id="GO:0046872">
    <property type="term" value="F:metal ion binding"/>
    <property type="evidence" value="ECO:0007669"/>
    <property type="project" value="UniProtKB-KW"/>
</dbReference>
<organism evidence="10 11">
    <name type="scientific">Eiseniibacteriota bacterium</name>
    <dbReference type="NCBI Taxonomy" id="2212470"/>
    <lineage>
        <taxon>Bacteria</taxon>
        <taxon>Candidatus Eiseniibacteriota</taxon>
    </lineage>
</organism>
<keyword evidence="7" id="KW-0131">Cell cycle</keyword>
<evidence type="ECO:0000256" key="2">
    <source>
        <dbReference type="ARBA" id="ARBA00005583"/>
    </source>
</evidence>
<dbReference type="PROSITE" id="PS01348">
    <property type="entry name" value="MRAY_2"/>
    <property type="match status" value="1"/>
</dbReference>
<dbReference type="EC" id="2.7.8.13" evidence="7 8"/>
<feature type="binding site" evidence="9">
    <location>
        <position position="268"/>
    </location>
    <ligand>
        <name>Mg(2+)</name>
        <dbReference type="ChEBI" id="CHEBI:18420"/>
    </ligand>
</feature>
<dbReference type="NCBIfam" id="TIGR00445">
    <property type="entry name" value="mraY"/>
    <property type="match status" value="1"/>
</dbReference>
<feature type="transmembrane region" description="Helical" evidence="7">
    <location>
        <begin position="69"/>
        <end position="90"/>
    </location>
</feature>
<dbReference type="GO" id="GO:0008360">
    <property type="term" value="P:regulation of cell shape"/>
    <property type="evidence" value="ECO:0007669"/>
    <property type="project" value="UniProtKB-KW"/>
</dbReference>
<evidence type="ECO:0000256" key="7">
    <source>
        <dbReference type="HAMAP-Rule" id="MF_00038"/>
    </source>
</evidence>
<feature type="transmembrane region" description="Helical" evidence="7">
    <location>
        <begin position="134"/>
        <end position="150"/>
    </location>
</feature>
<evidence type="ECO:0000256" key="9">
    <source>
        <dbReference type="PIRSR" id="PIRSR600715-1"/>
    </source>
</evidence>
<dbReference type="GO" id="GO:0008963">
    <property type="term" value="F:phospho-N-acetylmuramoyl-pentapeptide-transferase activity"/>
    <property type="evidence" value="ECO:0007669"/>
    <property type="project" value="UniProtKB-UniRule"/>
</dbReference>
<evidence type="ECO:0000256" key="8">
    <source>
        <dbReference type="NCBIfam" id="TIGR00445"/>
    </source>
</evidence>
<gene>
    <name evidence="7 10" type="primary">mraY</name>
    <name evidence="10" type="ORF">KJ970_18780</name>
</gene>
<dbReference type="GO" id="GO:0071555">
    <property type="term" value="P:cell wall organization"/>
    <property type="evidence" value="ECO:0007669"/>
    <property type="project" value="UniProtKB-KW"/>
</dbReference>
<keyword evidence="3 7" id="KW-0808">Transferase</keyword>
<dbReference type="Proteomes" id="UP000777784">
    <property type="component" value="Unassembled WGS sequence"/>
</dbReference>
<dbReference type="Pfam" id="PF00953">
    <property type="entry name" value="Glycos_transf_4"/>
    <property type="match status" value="1"/>
</dbReference>
<reference evidence="10" key="1">
    <citation type="submission" date="2021-05" db="EMBL/GenBank/DDBJ databases">
        <title>Energy efficiency and biological interactions define the core microbiome of deep oligotrophic groundwater.</title>
        <authorList>
            <person name="Mehrshad M."/>
            <person name="Lopez-Fernandez M."/>
            <person name="Bell E."/>
            <person name="Bernier-Latmani R."/>
            <person name="Bertilsson S."/>
            <person name="Dopson M."/>
        </authorList>
    </citation>
    <scope>NUCLEOTIDE SEQUENCE</scope>
    <source>
        <strain evidence="10">Modern_marine.mb.64</strain>
    </source>
</reference>
<feature type="transmembrane region" description="Helical" evidence="7">
    <location>
        <begin position="96"/>
        <end position="114"/>
    </location>
</feature>
<dbReference type="InterPro" id="IPR018480">
    <property type="entry name" value="PNAcMuramoyl-5peptid_Trfase_CS"/>
</dbReference>
<comment type="pathway">
    <text evidence="7">Cell wall biogenesis; peptidoglycan biosynthesis.</text>
</comment>
<name>A0A948S0B1_UNCEI</name>
<comment type="function">
    <text evidence="7">Catalyzes the initial step of the lipid cycle reactions in the biosynthesis of the cell wall peptidoglycan: transfers peptidoglycan precursor phospho-MurNAc-pentapeptide from UDP-MurNAc-pentapeptide onto the lipid carrier undecaprenyl phosphate, yielding undecaprenyl-pyrophosphoryl-MurNAc-pentapeptide, known as lipid I.</text>
</comment>
<keyword evidence="6 7" id="KW-0472">Membrane</keyword>
<dbReference type="EMBL" id="JAHJDP010000107">
    <property type="protein sequence ID" value="MBU2692968.1"/>
    <property type="molecule type" value="Genomic_DNA"/>
</dbReference>
<keyword evidence="7" id="KW-0133">Cell shape</keyword>
<dbReference type="CDD" id="cd06852">
    <property type="entry name" value="GT_MraY"/>
    <property type="match status" value="1"/>
</dbReference>
<evidence type="ECO:0000256" key="6">
    <source>
        <dbReference type="ARBA" id="ARBA00023136"/>
    </source>
</evidence>
<keyword evidence="4 7" id="KW-0812">Transmembrane</keyword>
<dbReference type="AlphaFoldDB" id="A0A948S0B1"/>
<protein>
    <recommendedName>
        <fullName evidence="7 8">Phospho-N-acetylmuramoyl-pentapeptide-transferase</fullName>
        <ecNumber evidence="7 8">2.7.8.13</ecNumber>
    </recommendedName>
    <alternativeName>
        <fullName evidence="7">UDP-MurNAc-pentapeptide phosphotransferase</fullName>
    </alternativeName>
</protein>
<feature type="transmembrane region" description="Helical" evidence="7">
    <location>
        <begin position="291"/>
        <end position="312"/>
    </location>
</feature>
<keyword evidence="5 7" id="KW-1133">Transmembrane helix</keyword>
<dbReference type="Pfam" id="PF10555">
    <property type="entry name" value="MraY_sig1"/>
    <property type="match status" value="1"/>
</dbReference>
<feature type="transmembrane region" description="Helical" evidence="7">
    <location>
        <begin position="27"/>
        <end position="48"/>
    </location>
</feature>
<dbReference type="PANTHER" id="PTHR22926:SF5">
    <property type="entry name" value="PHOSPHO-N-ACETYLMURAMOYL-PENTAPEPTIDE-TRANSFERASE HOMOLOG"/>
    <property type="match status" value="1"/>
</dbReference>
<evidence type="ECO:0000256" key="4">
    <source>
        <dbReference type="ARBA" id="ARBA00022692"/>
    </source>
</evidence>
<evidence type="ECO:0000256" key="1">
    <source>
        <dbReference type="ARBA" id="ARBA00004141"/>
    </source>
</evidence>
<evidence type="ECO:0000256" key="5">
    <source>
        <dbReference type="ARBA" id="ARBA00022989"/>
    </source>
</evidence>
<accession>A0A948S0B1</accession>
<keyword evidence="7" id="KW-0573">Peptidoglycan synthesis</keyword>
<proteinExistence type="inferred from homology"/>
<comment type="similarity">
    <text evidence="2 7">Belongs to the glycosyltransferase 4 family. MraY subfamily.</text>
</comment>
<comment type="cofactor">
    <cofactor evidence="7 9">
        <name>Mg(2+)</name>
        <dbReference type="ChEBI" id="CHEBI:18420"/>
    </cofactor>
</comment>
<feature type="transmembrane region" description="Helical" evidence="7">
    <location>
        <begin position="240"/>
        <end position="257"/>
    </location>
</feature>
<keyword evidence="7 9" id="KW-0479">Metal-binding</keyword>
<dbReference type="GO" id="GO:0051301">
    <property type="term" value="P:cell division"/>
    <property type="evidence" value="ECO:0007669"/>
    <property type="project" value="UniProtKB-KW"/>
</dbReference>
<evidence type="ECO:0000256" key="3">
    <source>
        <dbReference type="ARBA" id="ARBA00022679"/>
    </source>
</evidence>
<keyword evidence="7" id="KW-0961">Cell wall biogenesis/degradation</keyword>
<keyword evidence="7 9" id="KW-0460">Magnesium</keyword>
<keyword evidence="7" id="KW-0132">Cell division</keyword>
<dbReference type="HAMAP" id="MF_00038">
    <property type="entry name" value="MraY"/>
    <property type="match status" value="1"/>
</dbReference>
<dbReference type="InterPro" id="IPR000715">
    <property type="entry name" value="Glycosyl_transferase_4"/>
</dbReference>
<feature type="transmembrane region" description="Helical" evidence="7">
    <location>
        <begin position="339"/>
        <end position="358"/>
    </location>
</feature>
<comment type="caution">
    <text evidence="10">The sequence shown here is derived from an EMBL/GenBank/DDBJ whole genome shotgun (WGS) entry which is preliminary data.</text>
</comment>
<evidence type="ECO:0000313" key="11">
    <source>
        <dbReference type="Proteomes" id="UP000777784"/>
    </source>
</evidence>
<dbReference type="GO" id="GO:0005886">
    <property type="term" value="C:plasma membrane"/>
    <property type="evidence" value="ECO:0007669"/>
    <property type="project" value="UniProtKB-SubCell"/>
</dbReference>
<comment type="catalytic activity">
    <reaction evidence="7">
        <text>UDP-N-acetyl-alpha-D-muramoyl-L-alanyl-gamma-D-glutamyl-meso-2,6-diaminopimeloyl-D-alanyl-D-alanine + di-trans,octa-cis-undecaprenyl phosphate = di-trans,octa-cis-undecaprenyl diphospho-N-acetyl-alpha-D-muramoyl-L-alanyl-D-glutamyl-meso-2,6-diaminopimeloyl-D-alanyl-D-alanine + UMP</text>
        <dbReference type="Rhea" id="RHEA:28386"/>
        <dbReference type="ChEBI" id="CHEBI:57865"/>
        <dbReference type="ChEBI" id="CHEBI:60392"/>
        <dbReference type="ChEBI" id="CHEBI:61386"/>
        <dbReference type="ChEBI" id="CHEBI:61387"/>
        <dbReference type="EC" id="2.7.8.13"/>
    </reaction>
</comment>
<evidence type="ECO:0000313" key="10">
    <source>
        <dbReference type="EMBL" id="MBU2692968.1"/>
    </source>
</evidence>
<comment type="subcellular location">
    <subcellularLocation>
        <location evidence="7">Cell membrane</location>
        <topology evidence="7">Multi-pass membrane protein</topology>
    </subcellularLocation>
    <subcellularLocation>
        <location evidence="1">Membrane</location>
        <topology evidence="1">Multi-pass membrane protein</topology>
    </subcellularLocation>
</comment>